<sequence>MVRPLRTKINEKGILAVIEGSQYSRQDQRKQPLVMSSAARLRWREKLVENTAKRNPSARSEPFRRSTASSL</sequence>
<reference evidence="2" key="1">
    <citation type="submission" date="2013-07" db="EMBL/GenBank/DDBJ databases">
        <title>The genome of Eucalyptus grandis.</title>
        <authorList>
            <person name="Schmutz J."/>
            <person name="Hayes R."/>
            <person name="Myburg A."/>
            <person name="Tuskan G."/>
            <person name="Grattapaglia D."/>
            <person name="Rokhsar D.S."/>
        </authorList>
    </citation>
    <scope>NUCLEOTIDE SEQUENCE</scope>
    <source>
        <tissue evidence="2">Leaf extractions</tissue>
    </source>
</reference>
<dbReference type="InParanoid" id="A0A059C1A3"/>
<organism evidence="2">
    <name type="scientific">Eucalyptus grandis</name>
    <name type="common">Flooded gum</name>
    <dbReference type="NCBI Taxonomy" id="71139"/>
    <lineage>
        <taxon>Eukaryota</taxon>
        <taxon>Viridiplantae</taxon>
        <taxon>Streptophyta</taxon>
        <taxon>Embryophyta</taxon>
        <taxon>Tracheophyta</taxon>
        <taxon>Spermatophyta</taxon>
        <taxon>Magnoliopsida</taxon>
        <taxon>eudicotyledons</taxon>
        <taxon>Gunneridae</taxon>
        <taxon>Pentapetalae</taxon>
        <taxon>rosids</taxon>
        <taxon>malvids</taxon>
        <taxon>Myrtales</taxon>
        <taxon>Myrtaceae</taxon>
        <taxon>Myrtoideae</taxon>
        <taxon>Eucalypteae</taxon>
        <taxon>Eucalyptus</taxon>
    </lineage>
</organism>
<feature type="region of interest" description="Disordered" evidence="1">
    <location>
        <begin position="50"/>
        <end position="71"/>
    </location>
</feature>
<proteinExistence type="predicted"/>
<accession>A0A059C1A3</accession>
<dbReference type="EMBL" id="KK198757">
    <property type="protein sequence ID" value="KCW71994.1"/>
    <property type="molecule type" value="Genomic_DNA"/>
</dbReference>
<name>A0A059C1A3_EUCGR</name>
<dbReference type="AlphaFoldDB" id="A0A059C1A3"/>
<dbReference type="Gramene" id="KCW71994">
    <property type="protein sequence ID" value="KCW71994"/>
    <property type="gene ID" value="EUGRSUZ_E00447"/>
</dbReference>
<evidence type="ECO:0000313" key="2">
    <source>
        <dbReference type="EMBL" id="KCW71994.1"/>
    </source>
</evidence>
<protein>
    <submittedName>
        <fullName evidence="2">Uncharacterized protein</fullName>
    </submittedName>
</protein>
<evidence type="ECO:0000256" key="1">
    <source>
        <dbReference type="SAM" id="MobiDB-lite"/>
    </source>
</evidence>
<gene>
    <name evidence="2" type="ORF">EUGRSUZ_E00447</name>
</gene>